<reference evidence="2" key="1">
    <citation type="submission" date="2019-10" db="EMBL/GenBank/DDBJ databases">
        <authorList>
            <consortium name="Genoscope - CEA"/>
            <person name="William W."/>
        </authorList>
    </citation>
    <scope>NUCLEOTIDE SEQUENCE [LARGE SCALE GENOMIC DNA]</scope>
    <source>
        <strain evidence="2">BBR_PRJEB10992</strain>
    </source>
</reference>
<evidence type="ECO:0000313" key="2">
    <source>
        <dbReference type="EMBL" id="VXD11536.1"/>
    </source>
</evidence>
<organism evidence="2 3">
    <name type="scientific">Planktothrix serta PCC 8927</name>
    <dbReference type="NCBI Taxonomy" id="671068"/>
    <lineage>
        <taxon>Bacteria</taxon>
        <taxon>Bacillati</taxon>
        <taxon>Cyanobacteriota</taxon>
        <taxon>Cyanophyceae</taxon>
        <taxon>Oscillatoriophycideae</taxon>
        <taxon>Oscillatoriales</taxon>
        <taxon>Microcoleaceae</taxon>
        <taxon>Planktothrix</taxon>
    </lineage>
</organism>
<keyword evidence="1" id="KW-0472">Membrane</keyword>
<protein>
    <submittedName>
        <fullName evidence="2">Uncharacterized protein</fullName>
    </submittedName>
</protein>
<keyword evidence="3" id="KW-1185">Reference proteome</keyword>
<dbReference type="RefSeq" id="WP_083617642.1">
    <property type="nucleotide sequence ID" value="NZ_LR734832.1"/>
</dbReference>
<feature type="transmembrane region" description="Helical" evidence="1">
    <location>
        <begin position="39"/>
        <end position="57"/>
    </location>
</feature>
<dbReference type="OrthoDB" id="468246at2"/>
<sequence length="65" mass="6839">MLNLLTNPAMIFSLAILHGVIGAIAAFVAQQKGRSYPRWLIIGLIGGTPALIVALLLKPTSVISN</sequence>
<keyword evidence="1" id="KW-0812">Transmembrane</keyword>
<comment type="caution">
    <text evidence="2">The sequence shown here is derived from an EMBL/GenBank/DDBJ whole genome shotgun (WGS) entry which is preliminary data.</text>
</comment>
<evidence type="ECO:0000313" key="3">
    <source>
        <dbReference type="Proteomes" id="UP000184550"/>
    </source>
</evidence>
<dbReference type="EMBL" id="CZCU02000046">
    <property type="protein sequence ID" value="VXD11536.1"/>
    <property type="molecule type" value="Genomic_DNA"/>
</dbReference>
<name>A0A7Z9BM43_9CYAN</name>
<dbReference type="Proteomes" id="UP000184550">
    <property type="component" value="Unassembled WGS sequence"/>
</dbReference>
<gene>
    <name evidence="2" type="ORF">PL8927_140176</name>
</gene>
<keyword evidence="1" id="KW-1133">Transmembrane helix</keyword>
<proteinExistence type="predicted"/>
<feature type="transmembrane region" description="Helical" evidence="1">
    <location>
        <begin position="6"/>
        <end position="27"/>
    </location>
</feature>
<dbReference type="AlphaFoldDB" id="A0A7Z9BM43"/>
<accession>A0A7Z9BM43</accession>
<evidence type="ECO:0000256" key="1">
    <source>
        <dbReference type="SAM" id="Phobius"/>
    </source>
</evidence>